<dbReference type="Gene3D" id="1.20.144.10">
    <property type="entry name" value="Phosphatidic acid phosphatase type 2/haloperoxidase"/>
    <property type="match status" value="1"/>
</dbReference>
<keyword evidence="4" id="KW-1185">Reference proteome</keyword>
<dbReference type="InterPro" id="IPR036938">
    <property type="entry name" value="PAP2/HPO_sf"/>
</dbReference>
<evidence type="ECO:0000313" key="3">
    <source>
        <dbReference type="EMBL" id="KCV73018.1"/>
    </source>
</evidence>
<dbReference type="SUPFAM" id="SSF48317">
    <property type="entry name" value="Acid phosphatase/Vanadium-dependent haloperoxidase"/>
    <property type="match status" value="1"/>
</dbReference>
<evidence type="ECO:0000259" key="2">
    <source>
        <dbReference type="Pfam" id="PF01569"/>
    </source>
</evidence>
<dbReference type="GeneID" id="20525293"/>
<dbReference type="PANTHER" id="PTHR14969:SF59">
    <property type="entry name" value="DOLICHYLDIPHOSPHATASE"/>
    <property type="match status" value="1"/>
</dbReference>
<reference evidence="3" key="1">
    <citation type="submission" date="2013-04" db="EMBL/GenBank/DDBJ databases">
        <title>The Genome Sequence of Fonticula alba ATCC 38817.</title>
        <authorList>
            <consortium name="The Broad Institute Genomics Platform"/>
            <person name="Russ C."/>
            <person name="Cuomo C."/>
            <person name="Burger G."/>
            <person name="Gray M.W."/>
            <person name="Holland P.W.H."/>
            <person name="King N."/>
            <person name="Lang F.B.F."/>
            <person name="Roger A.J."/>
            <person name="Ruiz-Trillo I."/>
            <person name="Brown M."/>
            <person name="Walker B."/>
            <person name="Young S."/>
            <person name="Zeng Q."/>
            <person name="Gargeya S."/>
            <person name="Fitzgerald M."/>
            <person name="Haas B."/>
            <person name="Abouelleil A."/>
            <person name="Allen A.W."/>
            <person name="Alvarado L."/>
            <person name="Arachchi H.M."/>
            <person name="Berlin A.M."/>
            <person name="Chapman S.B."/>
            <person name="Gainer-Dewar J."/>
            <person name="Goldberg J."/>
            <person name="Griggs A."/>
            <person name="Gujja S."/>
            <person name="Hansen M."/>
            <person name="Howarth C."/>
            <person name="Imamovic A."/>
            <person name="Ireland A."/>
            <person name="Larimer J."/>
            <person name="McCowan C."/>
            <person name="Murphy C."/>
            <person name="Pearson M."/>
            <person name="Poon T.W."/>
            <person name="Priest M."/>
            <person name="Roberts A."/>
            <person name="Saif S."/>
            <person name="Shea T."/>
            <person name="Sisk P."/>
            <person name="Sykes S."/>
            <person name="Wortman J."/>
            <person name="Nusbaum C."/>
            <person name="Birren B."/>
        </authorList>
    </citation>
    <scope>NUCLEOTIDE SEQUENCE [LARGE SCALE GENOMIC DNA]</scope>
    <source>
        <strain evidence="3">ATCC 38817</strain>
    </source>
</reference>
<organism evidence="3">
    <name type="scientific">Fonticula alba</name>
    <name type="common">Slime mold</name>
    <dbReference type="NCBI Taxonomy" id="691883"/>
    <lineage>
        <taxon>Eukaryota</taxon>
        <taxon>Rotosphaerida</taxon>
        <taxon>Fonticulaceae</taxon>
        <taxon>Fonticula</taxon>
    </lineage>
</organism>
<proteinExistence type="predicted"/>
<feature type="domain" description="Phosphatidic acid phosphatase type 2/haloperoxidase" evidence="2">
    <location>
        <begin position="112"/>
        <end position="249"/>
    </location>
</feature>
<dbReference type="OrthoDB" id="302705at2759"/>
<sequence length="293" mass="30121">MTPRPGAVRRLLAVCQDLLTVPGTDPCLWALGGRGRGACTGGMCRAACLLLAPFSAVPPFIVIAHVAAIGVGLLSGWARASPGAGPAGLTATPVAEARLAGQLLSHLGFWVCEVLAQVLKRLVRQARPVSLASGPVPLASGHGWPSSHTQFMVFCLAYFGCLLVAAGDPGVPASGRRLAACPEAGPLARLLLPPGTSGHAKVALTGLLAALTLLVAIQRLAFQRHFPHQVLAGAWVGLALAIGWLWVVSRPAAWDPALRLARWLLSLPGVLLGPGRLSALGPEPAAATTRADL</sequence>
<dbReference type="Pfam" id="PF01569">
    <property type="entry name" value="PAP2"/>
    <property type="match status" value="1"/>
</dbReference>
<dbReference type="PANTHER" id="PTHR14969">
    <property type="entry name" value="SPHINGOSINE-1-PHOSPHATE PHOSPHOHYDROLASE"/>
    <property type="match status" value="1"/>
</dbReference>
<dbReference type="RefSeq" id="XP_009492719.1">
    <property type="nucleotide sequence ID" value="XM_009494444.1"/>
</dbReference>
<dbReference type="STRING" id="691883.A0A058ZGG4"/>
<evidence type="ECO:0000313" key="4">
    <source>
        <dbReference type="Proteomes" id="UP000030693"/>
    </source>
</evidence>
<dbReference type="EMBL" id="KB932201">
    <property type="protein sequence ID" value="KCV73018.1"/>
    <property type="molecule type" value="Genomic_DNA"/>
</dbReference>
<feature type="transmembrane region" description="Helical" evidence="1">
    <location>
        <begin position="229"/>
        <end position="247"/>
    </location>
</feature>
<gene>
    <name evidence="3" type="ORF">H696_00568</name>
</gene>
<feature type="transmembrane region" description="Helical" evidence="1">
    <location>
        <begin position="198"/>
        <end position="217"/>
    </location>
</feature>
<dbReference type="AlphaFoldDB" id="A0A058ZGG4"/>
<name>A0A058ZGG4_FONAL</name>
<dbReference type="Proteomes" id="UP000030693">
    <property type="component" value="Unassembled WGS sequence"/>
</dbReference>
<keyword evidence="1" id="KW-1133">Transmembrane helix</keyword>
<dbReference type="InterPro" id="IPR000326">
    <property type="entry name" value="PAP2/HPO"/>
</dbReference>
<protein>
    <recommendedName>
        <fullName evidence="2">Phosphatidic acid phosphatase type 2/haloperoxidase domain-containing protein</fullName>
    </recommendedName>
</protein>
<dbReference type="UniPathway" id="UPA00378"/>
<keyword evidence="1" id="KW-0812">Transmembrane</keyword>
<keyword evidence="1" id="KW-0472">Membrane</keyword>
<evidence type="ECO:0000256" key="1">
    <source>
        <dbReference type="SAM" id="Phobius"/>
    </source>
</evidence>
<accession>A0A058ZGG4</accession>
<dbReference type="GO" id="GO:0042392">
    <property type="term" value="F:sphingosine-1-phosphate phosphatase activity"/>
    <property type="evidence" value="ECO:0007669"/>
    <property type="project" value="TreeGrafter"/>
</dbReference>